<reference evidence="1" key="2">
    <citation type="submission" date="2025-08" db="UniProtKB">
        <authorList>
            <consortium name="Ensembl"/>
        </authorList>
    </citation>
    <scope>IDENTIFICATION</scope>
</reference>
<dbReference type="Ensembl" id="ENSOART00020006580.2">
    <property type="protein sequence ID" value="ENSOARP00020041957.1"/>
    <property type="gene ID" value="ENSOARG00020004322.2"/>
</dbReference>
<evidence type="ECO:0000313" key="1">
    <source>
        <dbReference type="Ensembl" id="ENSOARP00020041957.1"/>
    </source>
</evidence>
<proteinExistence type="predicted"/>
<organism evidence="1">
    <name type="scientific">Ovis aries</name>
    <name type="common">Sheep</name>
    <dbReference type="NCBI Taxonomy" id="9940"/>
    <lineage>
        <taxon>Eukaryota</taxon>
        <taxon>Metazoa</taxon>
        <taxon>Chordata</taxon>
        <taxon>Craniata</taxon>
        <taxon>Vertebrata</taxon>
        <taxon>Euteleostomi</taxon>
        <taxon>Mammalia</taxon>
        <taxon>Eutheria</taxon>
        <taxon>Laurasiatheria</taxon>
        <taxon>Artiodactyla</taxon>
        <taxon>Ruminantia</taxon>
        <taxon>Pecora</taxon>
        <taxon>Bovidae</taxon>
        <taxon>Caprinae</taxon>
        <taxon>Ovis</taxon>
    </lineage>
</organism>
<name>A0AC11DDP5_SHEEP</name>
<accession>A0AC11DDP5</accession>
<reference evidence="1" key="1">
    <citation type="submission" date="2020-11" db="EMBL/GenBank/DDBJ databases">
        <authorList>
            <person name="Davenport K.M."/>
            <person name="Bickhart D.M."/>
            <person name="Smith T.P.L."/>
            <person name="Murdoch B.M."/>
            <person name="Rosen B.D."/>
        </authorList>
    </citation>
    <scope>NUCLEOTIDE SEQUENCE [LARGE SCALE GENOMIC DNA]</scope>
    <source>
        <strain evidence="1">OAR_USU_Benz2616</strain>
    </source>
</reference>
<protein>
    <submittedName>
        <fullName evidence="1">NHL repeat containing 3</fullName>
    </submittedName>
</protein>
<reference evidence="1" key="3">
    <citation type="submission" date="2025-09" db="UniProtKB">
        <authorList>
            <consortium name="Ensembl"/>
        </authorList>
    </citation>
    <scope>IDENTIFICATION</scope>
</reference>
<sequence length="110" mass="12566">MTRFWVCIAGAGFFLALLVLHSRFCASRLPPHLHLAFKISWRAEEILYRLDVDWPKYSEYFTGATFCVAVDSLNGLVYVAQDSMVILLKNTIPLVILFKFWGPQAKKALV</sequence>
<gene>
    <name evidence="1" type="primary">NHLRC3</name>
</gene>